<dbReference type="Pfam" id="PF07534">
    <property type="entry name" value="TLD"/>
    <property type="match status" value="1"/>
</dbReference>
<feature type="domain" description="BSD" evidence="10">
    <location>
        <begin position="84"/>
        <end position="127"/>
    </location>
</feature>
<dbReference type="Gene3D" id="1.10.472.80">
    <property type="entry name" value="Ypt/Rab-GAP domain of gyp1p, domain 3"/>
    <property type="match status" value="1"/>
</dbReference>
<evidence type="ECO:0000256" key="5">
    <source>
        <dbReference type="ARBA" id="ARBA00023329"/>
    </source>
</evidence>
<dbReference type="Pfam" id="PF22562">
    <property type="entry name" value="UBA_7"/>
    <property type="match status" value="1"/>
</dbReference>
<accession>A0A2P6NEQ4</accession>
<dbReference type="Gene3D" id="1.10.3970.10">
    <property type="entry name" value="BSD domain"/>
    <property type="match status" value="1"/>
</dbReference>
<dbReference type="InterPro" id="IPR035925">
    <property type="entry name" value="BSD_dom_sf"/>
</dbReference>
<dbReference type="InterPro" id="IPR009060">
    <property type="entry name" value="UBA-like_sf"/>
</dbReference>
<keyword evidence="4" id="KW-0472">Membrane</keyword>
<name>A0A2P6NEQ4_9EUKA</name>
<dbReference type="GO" id="GO:0012505">
    <property type="term" value="C:endomembrane system"/>
    <property type="evidence" value="ECO:0007669"/>
    <property type="project" value="UniProtKB-SubCell"/>
</dbReference>
<dbReference type="Proteomes" id="UP000241769">
    <property type="component" value="Unassembled WGS sequence"/>
</dbReference>
<organism evidence="12 13">
    <name type="scientific">Planoprotostelium fungivorum</name>
    <dbReference type="NCBI Taxonomy" id="1890364"/>
    <lineage>
        <taxon>Eukaryota</taxon>
        <taxon>Amoebozoa</taxon>
        <taxon>Evosea</taxon>
        <taxon>Variosea</taxon>
        <taxon>Cavosteliida</taxon>
        <taxon>Cavosteliaceae</taxon>
        <taxon>Planoprotostelium</taxon>
    </lineage>
</organism>
<evidence type="ECO:0000256" key="6">
    <source>
        <dbReference type="ARBA" id="ARBA00034103"/>
    </source>
</evidence>
<evidence type="ECO:0000256" key="1">
    <source>
        <dbReference type="ARBA" id="ARBA00004156"/>
    </source>
</evidence>
<dbReference type="SUPFAM" id="SSF56399">
    <property type="entry name" value="ADP-ribosylation"/>
    <property type="match status" value="1"/>
</dbReference>
<dbReference type="PANTHER" id="PTHR23354:SF122">
    <property type="entry name" value="GTPASE-ACTIVATING PROTEIN SKYWALKER"/>
    <property type="match status" value="1"/>
</dbReference>
<dbReference type="OrthoDB" id="26679at2759"/>
<dbReference type="InterPro" id="IPR006571">
    <property type="entry name" value="TLDc_dom"/>
</dbReference>
<comment type="caution">
    <text evidence="12">The sequence shown here is derived from an EMBL/GenBank/DDBJ whole genome shotgun (WGS) entry which is preliminary data.</text>
</comment>
<dbReference type="Pfam" id="PF00644">
    <property type="entry name" value="PARP"/>
    <property type="match status" value="1"/>
</dbReference>
<dbReference type="PROSITE" id="PS51886">
    <property type="entry name" value="TLDC"/>
    <property type="match status" value="1"/>
</dbReference>
<dbReference type="PROSITE" id="PS50086">
    <property type="entry name" value="TBC_RABGAP"/>
    <property type="match status" value="1"/>
</dbReference>
<dbReference type="PROSITE" id="PS50858">
    <property type="entry name" value="BSD"/>
    <property type="match status" value="1"/>
</dbReference>
<dbReference type="InterPro" id="IPR000195">
    <property type="entry name" value="Rab-GAP-TBC_dom"/>
</dbReference>
<feature type="domain" description="UBA" evidence="8">
    <location>
        <begin position="955"/>
        <end position="996"/>
    </location>
</feature>
<dbReference type="InterPro" id="IPR035969">
    <property type="entry name" value="Rab-GAP_TBC_sf"/>
</dbReference>
<dbReference type="PANTHER" id="PTHR23354">
    <property type="entry name" value="NUCLEOLAR PROTEIN 7/ESTROGEN RECEPTOR COACTIVATOR-RELATED"/>
    <property type="match status" value="1"/>
</dbReference>
<keyword evidence="13" id="KW-1185">Reference proteome</keyword>
<protein>
    <recommendedName>
        <fullName evidence="14">UBA domain-containing protein</fullName>
    </recommendedName>
</protein>
<proteinExistence type="predicted"/>
<dbReference type="GO" id="GO:0030659">
    <property type="term" value="C:cytoplasmic vesicle membrane"/>
    <property type="evidence" value="ECO:0007669"/>
    <property type="project" value="UniProtKB-SubCell"/>
</dbReference>
<dbReference type="InterPro" id="IPR015940">
    <property type="entry name" value="UBA"/>
</dbReference>
<feature type="domain" description="TLDc" evidence="11">
    <location>
        <begin position="479"/>
        <end position="635"/>
    </location>
</feature>
<dbReference type="Gene3D" id="1.10.8.10">
    <property type="entry name" value="DNA helicase RuvA subunit, C-terminal domain"/>
    <property type="match status" value="1"/>
</dbReference>
<evidence type="ECO:0000259" key="8">
    <source>
        <dbReference type="PROSITE" id="PS50030"/>
    </source>
</evidence>
<dbReference type="SUPFAM" id="SSF140383">
    <property type="entry name" value="BSD domain-like"/>
    <property type="match status" value="1"/>
</dbReference>
<dbReference type="Pfam" id="PF00566">
    <property type="entry name" value="RabGAP-TBC"/>
    <property type="match status" value="1"/>
</dbReference>
<evidence type="ECO:0000256" key="2">
    <source>
        <dbReference type="ARBA" id="ARBA00004184"/>
    </source>
</evidence>
<gene>
    <name evidence="12" type="ORF">PROFUN_10111</name>
</gene>
<dbReference type="Gene3D" id="3.90.228.10">
    <property type="match status" value="1"/>
</dbReference>
<feature type="compositionally biased region" description="Basic and acidic residues" evidence="7">
    <location>
        <begin position="8"/>
        <end position="30"/>
    </location>
</feature>
<dbReference type="InterPro" id="IPR012317">
    <property type="entry name" value="Poly(ADP-ribose)pol_cat_dom"/>
</dbReference>
<evidence type="ECO:0000259" key="10">
    <source>
        <dbReference type="PROSITE" id="PS50858"/>
    </source>
</evidence>
<dbReference type="SMART" id="SM00584">
    <property type="entry name" value="TLDc"/>
    <property type="match status" value="1"/>
</dbReference>
<evidence type="ECO:0000256" key="3">
    <source>
        <dbReference type="ARBA" id="ARBA00023018"/>
    </source>
</evidence>
<evidence type="ECO:0000259" key="11">
    <source>
        <dbReference type="PROSITE" id="PS51886"/>
    </source>
</evidence>
<evidence type="ECO:0008006" key="14">
    <source>
        <dbReference type="Google" id="ProtNLM"/>
    </source>
</evidence>
<keyword evidence="5" id="KW-0968">Cytoplasmic vesicle</keyword>
<feature type="region of interest" description="Disordered" evidence="7">
    <location>
        <begin position="1"/>
        <end position="30"/>
    </location>
</feature>
<feature type="domain" description="Rab-GAP TBC" evidence="9">
    <location>
        <begin position="202"/>
        <end position="399"/>
    </location>
</feature>
<dbReference type="SUPFAM" id="SSF46934">
    <property type="entry name" value="UBA-like"/>
    <property type="match status" value="1"/>
</dbReference>
<evidence type="ECO:0000313" key="13">
    <source>
        <dbReference type="Proteomes" id="UP000241769"/>
    </source>
</evidence>
<dbReference type="SUPFAM" id="SSF47923">
    <property type="entry name" value="Ypt/Rab-GAP domain of gyp1p"/>
    <property type="match status" value="1"/>
</dbReference>
<evidence type="ECO:0000313" key="12">
    <source>
        <dbReference type="EMBL" id="PRP82411.1"/>
    </source>
</evidence>
<evidence type="ECO:0000256" key="4">
    <source>
        <dbReference type="ARBA" id="ARBA00023136"/>
    </source>
</evidence>
<comment type="subcellular location">
    <subcellularLocation>
        <location evidence="1">Cytoplasmic vesicle membrane</location>
    </subcellularLocation>
    <subcellularLocation>
        <location evidence="2">Endomembrane system</location>
        <topology evidence="2">Peripheral membrane protein</topology>
    </subcellularLocation>
    <subcellularLocation>
        <location evidence="6">Synapse</location>
    </subcellularLocation>
</comment>
<evidence type="ECO:0000256" key="7">
    <source>
        <dbReference type="SAM" id="MobiDB-lite"/>
    </source>
</evidence>
<dbReference type="EMBL" id="MDYQ01000103">
    <property type="protein sequence ID" value="PRP82411.1"/>
    <property type="molecule type" value="Genomic_DNA"/>
</dbReference>
<dbReference type="GO" id="GO:0003950">
    <property type="term" value="F:NAD+ poly-ADP-ribosyltransferase activity"/>
    <property type="evidence" value="ECO:0007669"/>
    <property type="project" value="InterPro"/>
</dbReference>
<reference evidence="12 13" key="1">
    <citation type="journal article" date="2018" name="Genome Biol. Evol.">
        <title>Multiple Roots of Fruiting Body Formation in Amoebozoa.</title>
        <authorList>
            <person name="Hillmann F."/>
            <person name="Forbes G."/>
            <person name="Novohradska S."/>
            <person name="Ferling I."/>
            <person name="Riege K."/>
            <person name="Groth M."/>
            <person name="Westermann M."/>
            <person name="Marz M."/>
            <person name="Spaller T."/>
            <person name="Winckler T."/>
            <person name="Schaap P."/>
            <person name="Glockner G."/>
        </authorList>
    </citation>
    <scope>NUCLEOTIDE SEQUENCE [LARGE SCALE GENOMIC DNA]</scope>
    <source>
        <strain evidence="12 13">Jena</strain>
    </source>
</reference>
<dbReference type="InterPro" id="IPR005607">
    <property type="entry name" value="BSD_dom"/>
</dbReference>
<dbReference type="PROSITE" id="PS50030">
    <property type="entry name" value="UBA"/>
    <property type="match status" value="1"/>
</dbReference>
<keyword evidence="3" id="KW-0770">Synapse</keyword>
<evidence type="ECO:0000259" key="9">
    <source>
        <dbReference type="PROSITE" id="PS50086"/>
    </source>
</evidence>
<dbReference type="InParanoid" id="A0A2P6NEQ4"/>
<sequence length="1436" mass="164708">MGGSSHQSKKDKDEKAYKKVKEKLQRSKSFRQDDQEIDLEAYSLAKYTVNNDTKELVSNLIEMRETWTKAPIDALGRRDLTRAEQYHTLLMMKALPALKSLRKSLVPKKMTEEHFWCVPIHMIQLTESRLFYFSSMRDVTEVLRKTLVQHHTPRNDRSYRLARIPSLPIILSRHKESDVFWRQIENGATHQTQEIEDEMRRGVSDEYRGKVWMYTAGGVNVLRGEDYRKCYDEALSQVFPEKFIIDEGLLNHNFVPSGFSYENGHLTPDGLRDANRIIWVNAKMHQRLHQDNNRFFRPDIGVNLKLCYLMHFLDQYQTYYIVETHLRDQRFTRITRYDIQYYSEALFHILSERQPQLYGLMSRLNVRSERFHDWFARLFITALPFQTALSVFTVFLHQGYKEVFSVALSLFILHGQTLMSCTTGASFADTLDACVKKTHDIQSLMRLTRENRLTDEYVESQLRWARDANLPDYEKLDRPILNKEQFANLWSWLPPSYRLRDVNILYSTERHGVSMNTLILKSQGKSPTFVIVKTEDFRIFGAFVTCTLEKSIEFRGSGEMFLFSLEPEMKLYTWSQQNNLFINISPSGIRIGAGSSGGIALFIYEDRCETFDNEGPLTCGEKDFKILSVEDNIHILIETSHYLFESSVIFATGFDRLPDQQVSGAAKAANGAWIYNMATQEGELNLWLKNRSTKKQSSLFSIEHMEEELKLINKKRVHGELVQWIREDDRTAILSCFGHEVRLYLPDGDGSSFFVESKAPWTNDLNDFIFSRDKITLEEIIDKAAQLSGMQTNKRLSVSYDSEPDEDFKDSYPLLHTLIQQQMTASKSRGNVGYKADSGRVTLRIDLRKEGIPTEIVNQLGFSKDTPLCIVLDYNRMKEKSTKAPFVYTNQSENKSPWILAKTRDMINGFLEEQYLTSYSPSHRYVSPRYVIERAPRKDKKKKVEENVHPGDLADLNPIFLSSLVDMGYSISHAQRALLVTGDVDLETAAEWCINNADEGETVCTSVPKVEKGGVREDLYVRLFDYVTYRLEAFYQFCMMCDTLHACSKESTKIFVCCNPLCMFRFDQVYQGQFGDMSVCAFEDCTGEHDKITIVNGVTSNTGIPVKHLHEMFNHKYLPSKEIFNLIERGLVANGTTVKGFKNILRLDLATRFERKWEEMRKRDPTVKVQMVYHGTRNPSAVEGIMKKGLLVPGKDGNGVAHATDTGYWGKGIYTSPDANLSVGYMSGQGGGLFVCSILMGKVYKCTQMMTGGPKMDGYDSHSEWIVFDECQVLPDPAVQKGFSGEGRPLSLRIRVKMNRRLESERPSVRSERKSLPLECSRAVTILSSVYLCGAEVWKVKTVEGGYQGQEDRCSTSMIDEEKRVSGADMSQARSSFTNGRGVQLQPASTEATEIARSLMPTNITTAAQRIMDTNTIYMHWNISMEIIGWTNPSEE</sequence>